<keyword evidence="2 3" id="KW-0482">Metalloprotease</keyword>
<dbReference type="Pfam" id="PF01400">
    <property type="entry name" value="Astacin"/>
    <property type="match status" value="1"/>
</dbReference>
<keyword evidence="2 3" id="KW-0862">Zinc</keyword>
<evidence type="ECO:0000256" key="2">
    <source>
        <dbReference type="PROSITE-ProRule" id="PRU01211"/>
    </source>
</evidence>
<comment type="caution">
    <text evidence="2">Lacks conserved residue(s) required for the propagation of feature annotation.</text>
</comment>
<evidence type="ECO:0000256" key="3">
    <source>
        <dbReference type="RuleBase" id="RU361183"/>
    </source>
</evidence>
<feature type="domain" description="Peptidase M12A" evidence="4">
    <location>
        <begin position="53"/>
        <end position="261"/>
    </location>
</feature>
<evidence type="ECO:0000313" key="6">
    <source>
        <dbReference type="WBParaSite" id="MBELARI_LOCUS20642"/>
    </source>
</evidence>
<keyword evidence="2 3" id="KW-0645">Protease</keyword>
<protein>
    <recommendedName>
        <fullName evidence="3">Metalloendopeptidase</fullName>
        <ecNumber evidence="3">3.4.24.-</ecNumber>
    </recommendedName>
</protein>
<dbReference type="InterPro" id="IPR024079">
    <property type="entry name" value="MetalloPept_cat_dom_sf"/>
</dbReference>
<dbReference type="SMART" id="SM00235">
    <property type="entry name" value="ZnMc"/>
    <property type="match status" value="1"/>
</dbReference>
<dbReference type="PANTHER" id="PTHR10127:SF880">
    <property type="entry name" value="ZINC METALLOPROTEINASE NAS-5"/>
    <property type="match status" value="1"/>
</dbReference>
<feature type="binding site" evidence="2">
    <location>
        <position position="167"/>
    </location>
    <ligand>
        <name>Zn(2+)</name>
        <dbReference type="ChEBI" id="CHEBI:29105"/>
        <note>catalytic</note>
    </ligand>
</feature>
<dbReference type="GO" id="GO:0006508">
    <property type="term" value="P:proteolysis"/>
    <property type="evidence" value="ECO:0007669"/>
    <property type="project" value="UniProtKB-KW"/>
</dbReference>
<name>A0AAF3F4C0_9BILA</name>
<accession>A0AAF3F4C0</accession>
<dbReference type="AlphaFoldDB" id="A0AAF3F4C0"/>
<feature type="binding site" evidence="2">
    <location>
        <position position="161"/>
    </location>
    <ligand>
        <name>Zn(2+)</name>
        <dbReference type="ChEBI" id="CHEBI:29105"/>
        <note>catalytic</note>
    </ligand>
</feature>
<sequence>MQKLFFFWLLLGAFVEAKRGTRINIFSQKNGDGDITQLHAAAHEKNGNRVMMNALPRSSPDRWVYQKGNDGSFVIPYKITGQFDLEENSIIMDAMRRITANTCIRFQKWNGESDYVEVQNRQNEGCYTIVGRQPGRNVVMLEANDRATCVEPDIVIHELFHTIGLWHEHMRNDRDQYIRVNFDNIPSYYQSQFEKVTPDEATTYDIPYDYRSVMHYAEDAFAKPGRISMQTVNPSYQRIIGKAVDAAQSDYAKVCIMYGCNMCMGKTYDQQSLVNSLKQNPNNGVNPNEPINPPAPSLPPNIVPQILVAGNENETKNGNGSESSSCYDLFSPICGMISEGNFLFSCSSGFTARICCRTCQQQKEKENIQPSPTQSSGFFGLFGRK</sequence>
<feature type="active site" evidence="2">
    <location>
        <position position="158"/>
    </location>
</feature>
<feature type="chain" id="PRO_5041772295" description="Metalloendopeptidase" evidence="3">
    <location>
        <begin position="21"/>
        <end position="385"/>
    </location>
</feature>
<dbReference type="GO" id="GO:0008270">
    <property type="term" value="F:zinc ion binding"/>
    <property type="evidence" value="ECO:0007669"/>
    <property type="project" value="UniProtKB-UniRule"/>
</dbReference>
<keyword evidence="1" id="KW-1015">Disulfide bond</keyword>
<dbReference type="PRINTS" id="PR00480">
    <property type="entry name" value="ASTACIN"/>
</dbReference>
<evidence type="ECO:0000313" key="5">
    <source>
        <dbReference type="Proteomes" id="UP000887575"/>
    </source>
</evidence>
<dbReference type="SUPFAM" id="SSF55486">
    <property type="entry name" value="Metalloproteases ('zincins'), catalytic domain"/>
    <property type="match status" value="1"/>
</dbReference>
<dbReference type="EC" id="3.4.24.-" evidence="3"/>
<keyword evidence="5" id="KW-1185">Reference proteome</keyword>
<keyword evidence="3" id="KW-0732">Signal</keyword>
<dbReference type="PANTHER" id="PTHR10127">
    <property type="entry name" value="DISCOIDIN, CUB, EGF, LAMININ , AND ZINC METALLOPROTEASE DOMAIN CONTAINING"/>
    <property type="match status" value="1"/>
</dbReference>
<keyword evidence="2 3" id="KW-0378">Hydrolase</keyword>
<keyword evidence="2 3" id="KW-0479">Metal-binding</keyword>
<dbReference type="Gene3D" id="3.40.390.10">
    <property type="entry name" value="Collagenase (Catalytic Domain)"/>
    <property type="match status" value="1"/>
</dbReference>
<organism evidence="5 6">
    <name type="scientific">Mesorhabditis belari</name>
    <dbReference type="NCBI Taxonomy" id="2138241"/>
    <lineage>
        <taxon>Eukaryota</taxon>
        <taxon>Metazoa</taxon>
        <taxon>Ecdysozoa</taxon>
        <taxon>Nematoda</taxon>
        <taxon>Chromadorea</taxon>
        <taxon>Rhabditida</taxon>
        <taxon>Rhabditina</taxon>
        <taxon>Rhabditomorpha</taxon>
        <taxon>Rhabditoidea</taxon>
        <taxon>Rhabditidae</taxon>
        <taxon>Mesorhabditinae</taxon>
        <taxon>Mesorhabditis</taxon>
    </lineage>
</organism>
<dbReference type="WBParaSite" id="MBELARI_LOCUS20642">
    <property type="protein sequence ID" value="MBELARI_LOCUS20642"/>
    <property type="gene ID" value="MBELARI_LOCUS20642"/>
</dbReference>
<feature type="binding site" evidence="2">
    <location>
        <position position="157"/>
    </location>
    <ligand>
        <name>Zn(2+)</name>
        <dbReference type="ChEBI" id="CHEBI:29105"/>
        <note>catalytic</note>
    </ligand>
</feature>
<dbReference type="CDD" id="cd04280">
    <property type="entry name" value="ZnMc_astacin_like"/>
    <property type="match status" value="1"/>
</dbReference>
<dbReference type="Proteomes" id="UP000887575">
    <property type="component" value="Unassembled WGS sequence"/>
</dbReference>
<dbReference type="InterPro" id="IPR006026">
    <property type="entry name" value="Peptidase_Metallo"/>
</dbReference>
<evidence type="ECO:0000256" key="1">
    <source>
        <dbReference type="ARBA" id="ARBA00023157"/>
    </source>
</evidence>
<evidence type="ECO:0000259" key="4">
    <source>
        <dbReference type="PROSITE" id="PS51864"/>
    </source>
</evidence>
<proteinExistence type="predicted"/>
<dbReference type="PROSITE" id="PS51864">
    <property type="entry name" value="ASTACIN"/>
    <property type="match status" value="1"/>
</dbReference>
<dbReference type="InterPro" id="IPR001506">
    <property type="entry name" value="Peptidase_M12A"/>
</dbReference>
<dbReference type="InterPro" id="IPR034035">
    <property type="entry name" value="Astacin-like_dom"/>
</dbReference>
<reference evidence="6" key="1">
    <citation type="submission" date="2024-02" db="UniProtKB">
        <authorList>
            <consortium name="WormBaseParasite"/>
        </authorList>
    </citation>
    <scope>IDENTIFICATION</scope>
</reference>
<comment type="cofactor">
    <cofactor evidence="2 3">
        <name>Zn(2+)</name>
        <dbReference type="ChEBI" id="CHEBI:29105"/>
    </cofactor>
    <text evidence="2 3">Binds 1 zinc ion per subunit.</text>
</comment>
<dbReference type="GO" id="GO:0004222">
    <property type="term" value="F:metalloendopeptidase activity"/>
    <property type="evidence" value="ECO:0007669"/>
    <property type="project" value="UniProtKB-UniRule"/>
</dbReference>
<feature type="signal peptide" evidence="3">
    <location>
        <begin position="1"/>
        <end position="20"/>
    </location>
</feature>